<evidence type="ECO:0000256" key="1">
    <source>
        <dbReference type="SAM" id="Coils"/>
    </source>
</evidence>
<dbReference type="RefSeq" id="WP_246141928.1">
    <property type="nucleotide sequence ID" value="NZ_LR213966.1"/>
</dbReference>
<sequence length="52" mass="5912">MTIEADTKQAYQEKAKAQLDKLNAQMDELKARSAQAKAEVRDYSAVQRRSLL</sequence>
<organism evidence="2 3">
    <name type="scientific">Hyella patelloides LEGE 07179</name>
    <dbReference type="NCBI Taxonomy" id="945734"/>
    <lineage>
        <taxon>Bacteria</taxon>
        <taxon>Bacillati</taxon>
        <taxon>Cyanobacteriota</taxon>
        <taxon>Cyanophyceae</taxon>
        <taxon>Pleurocapsales</taxon>
        <taxon>Hyellaceae</taxon>
        <taxon>Hyella</taxon>
    </lineage>
</organism>
<dbReference type="AlphaFoldDB" id="A0A563VR13"/>
<feature type="coiled-coil region" evidence="1">
    <location>
        <begin position="8"/>
        <end position="46"/>
    </location>
</feature>
<keyword evidence="1" id="KW-0175">Coiled coil</keyword>
<accession>A0A563VR13</accession>
<evidence type="ECO:0000313" key="3">
    <source>
        <dbReference type="Proteomes" id="UP000320055"/>
    </source>
</evidence>
<reference evidence="2 3" key="1">
    <citation type="submission" date="2019-01" db="EMBL/GenBank/DDBJ databases">
        <authorList>
            <person name="Brito A."/>
        </authorList>
    </citation>
    <scope>NUCLEOTIDE SEQUENCE [LARGE SCALE GENOMIC DNA]</scope>
    <source>
        <strain evidence="2">1</strain>
    </source>
</reference>
<dbReference type="EMBL" id="CAACVJ010000136">
    <property type="protein sequence ID" value="VEP13829.1"/>
    <property type="molecule type" value="Genomic_DNA"/>
</dbReference>
<gene>
    <name evidence="2" type="ORF">H1P_2200009</name>
</gene>
<name>A0A563VR13_9CYAN</name>
<proteinExistence type="predicted"/>
<protein>
    <submittedName>
        <fullName evidence="2">Uncharacterized protein</fullName>
    </submittedName>
</protein>
<evidence type="ECO:0000313" key="2">
    <source>
        <dbReference type="EMBL" id="VEP13829.1"/>
    </source>
</evidence>
<dbReference type="Proteomes" id="UP000320055">
    <property type="component" value="Unassembled WGS sequence"/>
</dbReference>
<keyword evidence="3" id="KW-1185">Reference proteome</keyword>